<sequence>MAAAAKARQTIPLWSVRPGLPDQSTAPPPRSATVIPLPLGVARSRQVLTYPAAITVPPRCPEQPATAEQPLAALPLLALSAPTALIGACMMLFQILG</sequence>
<keyword evidence="1" id="KW-0812">Transmembrane</keyword>
<protein>
    <submittedName>
        <fullName evidence="2">Uncharacterized protein</fullName>
    </submittedName>
</protein>
<dbReference type="RefSeq" id="WP_168051343.1">
    <property type="nucleotide sequence ID" value="NZ_JAATJR010000005.1"/>
</dbReference>
<keyword evidence="1" id="KW-1133">Transmembrane helix</keyword>
<reference evidence="2 3" key="1">
    <citation type="submission" date="2020-03" db="EMBL/GenBank/DDBJ databases">
        <title>Roseomonas selenitidurans sp. nov. isolated from soil.</title>
        <authorList>
            <person name="Liu H."/>
        </authorList>
    </citation>
    <scope>NUCLEOTIDE SEQUENCE [LARGE SCALE GENOMIC DNA]</scope>
    <source>
        <strain evidence="2 3">JCM 15073</strain>
    </source>
</reference>
<gene>
    <name evidence="2" type="ORF">HB662_18380</name>
</gene>
<accession>A0ABX1F390</accession>
<feature type="transmembrane region" description="Helical" evidence="1">
    <location>
        <begin position="71"/>
        <end position="93"/>
    </location>
</feature>
<evidence type="ECO:0000313" key="2">
    <source>
        <dbReference type="EMBL" id="NKE46754.1"/>
    </source>
</evidence>
<evidence type="ECO:0000256" key="1">
    <source>
        <dbReference type="SAM" id="Phobius"/>
    </source>
</evidence>
<comment type="caution">
    <text evidence="2">The sequence shown here is derived from an EMBL/GenBank/DDBJ whole genome shotgun (WGS) entry which is preliminary data.</text>
</comment>
<evidence type="ECO:0000313" key="3">
    <source>
        <dbReference type="Proteomes" id="UP000765160"/>
    </source>
</evidence>
<keyword evidence="1" id="KW-0472">Membrane</keyword>
<dbReference type="EMBL" id="JAAVTX010000005">
    <property type="protein sequence ID" value="NKE46754.1"/>
    <property type="molecule type" value="Genomic_DNA"/>
</dbReference>
<organism evidence="2 3">
    <name type="scientific">Falsiroseomonas frigidaquae</name>
    <dbReference type="NCBI Taxonomy" id="487318"/>
    <lineage>
        <taxon>Bacteria</taxon>
        <taxon>Pseudomonadati</taxon>
        <taxon>Pseudomonadota</taxon>
        <taxon>Alphaproteobacteria</taxon>
        <taxon>Acetobacterales</taxon>
        <taxon>Roseomonadaceae</taxon>
        <taxon>Falsiroseomonas</taxon>
    </lineage>
</organism>
<dbReference type="Proteomes" id="UP000765160">
    <property type="component" value="Unassembled WGS sequence"/>
</dbReference>
<keyword evidence="3" id="KW-1185">Reference proteome</keyword>
<name>A0ABX1F390_9PROT</name>
<proteinExistence type="predicted"/>